<evidence type="ECO:0000256" key="1">
    <source>
        <dbReference type="ARBA" id="ARBA00004917"/>
    </source>
</evidence>
<comment type="function">
    <text evidence="7">Catalyzes the formation of 6,7-dimethyl-8-ribityllumazine by condensation of 5-amino-6-(D-ribitylamino)uracil with 3,4-dihydroxy-2-butanone 4-phosphate. This is the penultimate step in the biosynthesis of riboflavin.</text>
</comment>
<evidence type="ECO:0000313" key="9">
    <source>
        <dbReference type="Proteomes" id="UP000233293"/>
    </source>
</evidence>
<feature type="binding site" evidence="7">
    <location>
        <position position="123"/>
    </location>
    <ligand>
        <name>(2S)-2-hydroxy-3-oxobutyl phosphate</name>
        <dbReference type="ChEBI" id="CHEBI:58830"/>
    </ligand>
</feature>
<dbReference type="InterPro" id="IPR034964">
    <property type="entry name" value="LS"/>
</dbReference>
<dbReference type="InterPro" id="IPR002180">
    <property type="entry name" value="LS/RS"/>
</dbReference>
<evidence type="ECO:0000256" key="4">
    <source>
        <dbReference type="ARBA" id="ARBA00022619"/>
    </source>
</evidence>
<feature type="active site" description="Proton donor" evidence="7">
    <location>
        <position position="84"/>
    </location>
</feature>
<comment type="caution">
    <text evidence="8">The sequence shown here is derived from an EMBL/GenBank/DDBJ whole genome shotgun (WGS) entry which is preliminary data.</text>
</comment>
<feature type="binding site" evidence="7">
    <location>
        <begin position="45"/>
        <end position="47"/>
    </location>
    <ligand>
        <name>5-amino-6-(D-ribitylamino)uracil</name>
        <dbReference type="ChEBI" id="CHEBI:15934"/>
    </ligand>
</feature>
<dbReference type="RefSeq" id="WP_101249612.1">
    <property type="nucleotide sequence ID" value="NZ_PIUM01000004.1"/>
</dbReference>
<evidence type="ECO:0000256" key="5">
    <source>
        <dbReference type="ARBA" id="ARBA00022679"/>
    </source>
</evidence>
<evidence type="ECO:0000256" key="3">
    <source>
        <dbReference type="ARBA" id="ARBA00012664"/>
    </source>
</evidence>
<keyword evidence="5 7" id="KW-0808">Transferase</keyword>
<dbReference type="EC" id="2.5.1.78" evidence="3 7"/>
<proteinExistence type="inferred from homology"/>
<protein>
    <recommendedName>
        <fullName evidence="3 7">6,7-dimethyl-8-ribityllumazine synthase</fullName>
        <shortName evidence="7">DMRL synthase</shortName>
        <shortName evidence="7">LS</shortName>
        <shortName evidence="7">Lumazine synthase</shortName>
        <ecNumber evidence="3 7">2.5.1.78</ecNumber>
    </recommendedName>
</protein>
<evidence type="ECO:0000256" key="6">
    <source>
        <dbReference type="ARBA" id="ARBA00048785"/>
    </source>
</evidence>
<accession>A0A2N3PYR8</accession>
<sequence length="154" mass="16963">MSSGVRILIVESRFYDDITDNLVKGAVKELAAVGAGYKRLIVPGILEIPAAIRYAIRAMELRATDERYSGYVALGCAIKGETDHYEHVSREAISGVQKLALDYTLAVGNGILTVHNRAQAMERCSPERRNFGGQAARACLRMIEIKRELSLIPK</sequence>
<dbReference type="UniPathway" id="UPA00275">
    <property type="reaction ID" value="UER00404"/>
</dbReference>
<dbReference type="GO" id="GO:0000906">
    <property type="term" value="F:6,7-dimethyl-8-ribityllumazine synthase activity"/>
    <property type="evidence" value="ECO:0007669"/>
    <property type="project" value="UniProtKB-UniRule"/>
</dbReference>
<evidence type="ECO:0000256" key="7">
    <source>
        <dbReference type="HAMAP-Rule" id="MF_00178"/>
    </source>
</evidence>
<dbReference type="OrthoDB" id="9809709at2"/>
<dbReference type="GO" id="GO:0009349">
    <property type="term" value="C:riboflavin synthase complex"/>
    <property type="evidence" value="ECO:0007669"/>
    <property type="project" value="UniProtKB-UniRule"/>
</dbReference>
<evidence type="ECO:0000313" key="8">
    <source>
        <dbReference type="EMBL" id="PKU25557.1"/>
    </source>
</evidence>
<dbReference type="InterPro" id="IPR036467">
    <property type="entry name" value="LS/RS_sf"/>
</dbReference>
<keyword evidence="4 7" id="KW-0686">Riboflavin biosynthesis</keyword>
<dbReference type="Pfam" id="PF00885">
    <property type="entry name" value="DMRL_synthase"/>
    <property type="match status" value="1"/>
</dbReference>
<name>A0A2N3PYR8_9PROT</name>
<evidence type="ECO:0000256" key="2">
    <source>
        <dbReference type="ARBA" id="ARBA00007424"/>
    </source>
</evidence>
<dbReference type="SUPFAM" id="SSF52121">
    <property type="entry name" value="Lumazine synthase"/>
    <property type="match status" value="1"/>
</dbReference>
<feature type="binding site" evidence="7">
    <location>
        <begin position="81"/>
        <end position="82"/>
    </location>
    <ligand>
        <name>(2S)-2-hydroxy-3-oxobutyl phosphate</name>
        <dbReference type="ChEBI" id="CHEBI:58830"/>
    </ligand>
</feature>
<dbReference type="PANTHER" id="PTHR21058">
    <property type="entry name" value="6,7-DIMETHYL-8-RIBITYLLUMAZINE SYNTHASE DMRL SYNTHASE LUMAZINE SYNTHASE"/>
    <property type="match status" value="1"/>
</dbReference>
<feature type="binding site" evidence="7">
    <location>
        <position position="14"/>
    </location>
    <ligand>
        <name>5-amino-6-(D-ribitylamino)uracil</name>
        <dbReference type="ChEBI" id="CHEBI:15934"/>
    </ligand>
</feature>
<dbReference type="Proteomes" id="UP000233293">
    <property type="component" value="Unassembled WGS sequence"/>
</dbReference>
<feature type="binding site" evidence="7">
    <location>
        <position position="109"/>
    </location>
    <ligand>
        <name>5-amino-6-(D-ribitylamino)uracil</name>
        <dbReference type="ChEBI" id="CHEBI:15934"/>
    </ligand>
</feature>
<dbReference type="PANTHER" id="PTHR21058:SF0">
    <property type="entry name" value="6,7-DIMETHYL-8-RIBITYLLUMAZINE SYNTHASE"/>
    <property type="match status" value="1"/>
</dbReference>
<comment type="similarity">
    <text evidence="2 7">Belongs to the DMRL synthase family.</text>
</comment>
<comment type="catalytic activity">
    <reaction evidence="6 7">
        <text>(2S)-2-hydroxy-3-oxobutyl phosphate + 5-amino-6-(D-ribitylamino)uracil = 6,7-dimethyl-8-(1-D-ribityl)lumazine + phosphate + 2 H2O + H(+)</text>
        <dbReference type="Rhea" id="RHEA:26152"/>
        <dbReference type="ChEBI" id="CHEBI:15377"/>
        <dbReference type="ChEBI" id="CHEBI:15378"/>
        <dbReference type="ChEBI" id="CHEBI:15934"/>
        <dbReference type="ChEBI" id="CHEBI:43474"/>
        <dbReference type="ChEBI" id="CHEBI:58201"/>
        <dbReference type="ChEBI" id="CHEBI:58830"/>
        <dbReference type="EC" id="2.5.1.78"/>
    </reaction>
</comment>
<reference evidence="9" key="1">
    <citation type="submission" date="2017-12" db="EMBL/GenBank/DDBJ databases">
        <title>Draft genome sequence of Telmatospirillum siberiense 26-4b1T, an acidotolerant peatland alphaproteobacterium potentially involved in sulfur cycling.</title>
        <authorList>
            <person name="Hausmann B."/>
            <person name="Pjevac P."/>
            <person name="Schreck K."/>
            <person name="Herbold C.W."/>
            <person name="Daims H."/>
            <person name="Wagner M."/>
            <person name="Pester M."/>
            <person name="Loy A."/>
        </authorList>
    </citation>
    <scope>NUCLEOTIDE SEQUENCE [LARGE SCALE GENOMIC DNA]</scope>
    <source>
        <strain evidence="9">26-4b1</strain>
    </source>
</reference>
<dbReference type="Gene3D" id="3.40.50.960">
    <property type="entry name" value="Lumazine/riboflavin synthase"/>
    <property type="match status" value="1"/>
</dbReference>
<dbReference type="HAMAP" id="MF_00178">
    <property type="entry name" value="Lumazine_synth"/>
    <property type="match status" value="1"/>
</dbReference>
<dbReference type="AlphaFoldDB" id="A0A2N3PYR8"/>
<gene>
    <name evidence="7 8" type="primary">ribH</name>
    <name evidence="8" type="ORF">CWS72_05705</name>
</gene>
<comment type="pathway">
    <text evidence="1 7">Cofactor biosynthesis; riboflavin biosynthesis; riboflavin from 2-hydroxy-3-oxobutyl phosphate and 5-amino-6-(D-ribitylamino)uracil: step 1/2.</text>
</comment>
<keyword evidence="9" id="KW-1185">Reference proteome</keyword>
<dbReference type="NCBIfam" id="TIGR00114">
    <property type="entry name" value="lumazine-synth"/>
    <property type="match status" value="1"/>
</dbReference>
<dbReference type="CDD" id="cd09209">
    <property type="entry name" value="Lumazine_synthase-I"/>
    <property type="match status" value="1"/>
</dbReference>
<dbReference type="GO" id="GO:0005829">
    <property type="term" value="C:cytosol"/>
    <property type="evidence" value="ECO:0007669"/>
    <property type="project" value="TreeGrafter"/>
</dbReference>
<feature type="binding site" evidence="7">
    <location>
        <begin position="76"/>
        <end position="78"/>
    </location>
    <ligand>
        <name>5-amino-6-(D-ribitylamino)uracil</name>
        <dbReference type="ChEBI" id="CHEBI:15934"/>
    </ligand>
</feature>
<dbReference type="GO" id="GO:0009231">
    <property type="term" value="P:riboflavin biosynthetic process"/>
    <property type="evidence" value="ECO:0007669"/>
    <property type="project" value="UniProtKB-UniRule"/>
</dbReference>
<organism evidence="8 9">
    <name type="scientific">Telmatospirillum siberiense</name>
    <dbReference type="NCBI Taxonomy" id="382514"/>
    <lineage>
        <taxon>Bacteria</taxon>
        <taxon>Pseudomonadati</taxon>
        <taxon>Pseudomonadota</taxon>
        <taxon>Alphaproteobacteria</taxon>
        <taxon>Rhodospirillales</taxon>
        <taxon>Rhodospirillaceae</taxon>
        <taxon>Telmatospirillum</taxon>
    </lineage>
</organism>
<dbReference type="EMBL" id="PIUM01000004">
    <property type="protein sequence ID" value="PKU25557.1"/>
    <property type="molecule type" value="Genomic_DNA"/>
</dbReference>